<name>A0ACB9C1Z1_ARCLA</name>
<proteinExistence type="predicted"/>
<evidence type="ECO:0000313" key="2">
    <source>
        <dbReference type="Proteomes" id="UP001055879"/>
    </source>
</evidence>
<accession>A0ACB9C1Z1</accession>
<sequence length="117" mass="12798">MAQSRGTIATHPELSRFVSSLQTVWSTGSAASIYSGGLVLAGGREMGCPADLVYVVPPLLCFLYFFLLLDDEPDDLSICKTRFEAVAKEDGIQLQTHMVYRSVMVEAVANPDGIQRR</sequence>
<reference evidence="2" key="1">
    <citation type="journal article" date="2022" name="Mol. Ecol. Resour.">
        <title>The genomes of chicory, endive, great burdock and yacon provide insights into Asteraceae palaeo-polyploidization history and plant inulin production.</title>
        <authorList>
            <person name="Fan W."/>
            <person name="Wang S."/>
            <person name="Wang H."/>
            <person name="Wang A."/>
            <person name="Jiang F."/>
            <person name="Liu H."/>
            <person name="Zhao H."/>
            <person name="Xu D."/>
            <person name="Zhang Y."/>
        </authorList>
    </citation>
    <scope>NUCLEOTIDE SEQUENCE [LARGE SCALE GENOMIC DNA]</scope>
    <source>
        <strain evidence="2">cv. Niubang</strain>
    </source>
</reference>
<dbReference type="Proteomes" id="UP001055879">
    <property type="component" value="Linkage Group LG05"/>
</dbReference>
<dbReference type="EMBL" id="CM042051">
    <property type="protein sequence ID" value="KAI3728208.1"/>
    <property type="molecule type" value="Genomic_DNA"/>
</dbReference>
<comment type="caution">
    <text evidence="1">The sequence shown here is derived from an EMBL/GenBank/DDBJ whole genome shotgun (WGS) entry which is preliminary data.</text>
</comment>
<reference evidence="1 2" key="2">
    <citation type="journal article" date="2022" name="Mol. Ecol. Resour.">
        <title>The genomes of chicory, endive, great burdock and yacon provide insights into Asteraceae paleo-polyploidization history and plant inulin production.</title>
        <authorList>
            <person name="Fan W."/>
            <person name="Wang S."/>
            <person name="Wang H."/>
            <person name="Wang A."/>
            <person name="Jiang F."/>
            <person name="Liu H."/>
            <person name="Zhao H."/>
            <person name="Xu D."/>
            <person name="Zhang Y."/>
        </authorList>
    </citation>
    <scope>NUCLEOTIDE SEQUENCE [LARGE SCALE GENOMIC DNA]</scope>
    <source>
        <strain evidence="2">cv. Niubang</strain>
    </source>
</reference>
<gene>
    <name evidence="1" type="ORF">L6452_16840</name>
</gene>
<organism evidence="1 2">
    <name type="scientific">Arctium lappa</name>
    <name type="common">Greater burdock</name>
    <name type="synonym">Lappa major</name>
    <dbReference type="NCBI Taxonomy" id="4217"/>
    <lineage>
        <taxon>Eukaryota</taxon>
        <taxon>Viridiplantae</taxon>
        <taxon>Streptophyta</taxon>
        <taxon>Embryophyta</taxon>
        <taxon>Tracheophyta</taxon>
        <taxon>Spermatophyta</taxon>
        <taxon>Magnoliopsida</taxon>
        <taxon>eudicotyledons</taxon>
        <taxon>Gunneridae</taxon>
        <taxon>Pentapetalae</taxon>
        <taxon>asterids</taxon>
        <taxon>campanulids</taxon>
        <taxon>Asterales</taxon>
        <taxon>Asteraceae</taxon>
        <taxon>Carduoideae</taxon>
        <taxon>Cardueae</taxon>
        <taxon>Arctiinae</taxon>
        <taxon>Arctium</taxon>
    </lineage>
</organism>
<evidence type="ECO:0000313" key="1">
    <source>
        <dbReference type="EMBL" id="KAI3728208.1"/>
    </source>
</evidence>
<protein>
    <submittedName>
        <fullName evidence="1">Uncharacterized protein</fullName>
    </submittedName>
</protein>
<keyword evidence="2" id="KW-1185">Reference proteome</keyword>